<feature type="binding site" evidence="4">
    <location>
        <position position="289"/>
    </location>
    <ligand>
        <name>S-adenosyl-L-methionine</name>
        <dbReference type="ChEBI" id="CHEBI:59789"/>
    </ligand>
</feature>
<dbReference type="GO" id="GO:0070041">
    <property type="term" value="F:rRNA (uridine-C5-)-methyltransferase activity"/>
    <property type="evidence" value="ECO:0007669"/>
    <property type="project" value="TreeGrafter"/>
</dbReference>
<dbReference type="InterPro" id="IPR012340">
    <property type="entry name" value="NA-bd_OB-fold"/>
</dbReference>
<dbReference type="InterPro" id="IPR010280">
    <property type="entry name" value="U5_MeTrfase_fam"/>
</dbReference>
<dbReference type="Gene3D" id="3.40.50.150">
    <property type="entry name" value="Vaccinia Virus protein VP39"/>
    <property type="match status" value="1"/>
</dbReference>
<dbReference type="AlphaFoldDB" id="A0A2N6SWM8"/>
<name>A0A2N6SWM8_9CORY</name>
<dbReference type="PANTHER" id="PTHR11061:SF30">
    <property type="entry name" value="TRNA (URACIL(54)-C(5))-METHYLTRANSFERASE"/>
    <property type="match status" value="1"/>
</dbReference>
<gene>
    <name evidence="7" type="ORF">CJ204_10605</name>
</gene>
<dbReference type="CDD" id="cd02440">
    <property type="entry name" value="AdoMet_MTases"/>
    <property type="match status" value="1"/>
</dbReference>
<dbReference type="Proteomes" id="UP000235363">
    <property type="component" value="Unassembled WGS sequence"/>
</dbReference>
<evidence type="ECO:0000256" key="4">
    <source>
        <dbReference type="PROSITE-ProRule" id="PRU01024"/>
    </source>
</evidence>
<proteinExistence type="inferred from homology"/>
<reference evidence="7 8" key="1">
    <citation type="submission" date="2017-09" db="EMBL/GenBank/DDBJ databases">
        <title>Bacterial strain isolated from the female urinary microbiota.</title>
        <authorList>
            <person name="Thomas-White K."/>
            <person name="Kumar N."/>
            <person name="Forster S."/>
            <person name="Putonti C."/>
            <person name="Lawley T."/>
            <person name="Wolfe A.J."/>
        </authorList>
    </citation>
    <scope>NUCLEOTIDE SEQUENCE [LARGE SCALE GENOMIC DNA]</scope>
    <source>
        <strain evidence="7 8">UMB0908</strain>
    </source>
</reference>
<keyword evidence="2 4" id="KW-0808">Transferase</keyword>
<accession>A0A2N6SWM8</accession>
<dbReference type="GO" id="GO:0070475">
    <property type="term" value="P:rRNA base methylation"/>
    <property type="evidence" value="ECO:0007669"/>
    <property type="project" value="TreeGrafter"/>
</dbReference>
<sequence>MTTPATHPTTIEAVVDRPAHGGESIALLDGRVILVRGAIPGERVRITLDDADAKLWRGVASDVLAPSPHRIEPACEAAAAGAGCCDLGFVDPGFAVELKRDVLLDGLRRIGRFDTAELPEPTTTALPPATGWRTRIRLGVDDAGRAGLRMRKSRDLVTGVACAQNVDGLMDGLGEEGAAPAGGELHVVRDADGKRHALHVIGKGRKRRGTQVEGDPVAVERAGGREFRVPVDGFWQAHRAAADHYVRRIGELLPATPGGRAWDLYGGVGVFAAALADLVGPDGKVTSVETFADAAAVGREALVDLPVEFRTSRVEAAVGKLGHKVDLVVLDPPRTGAGDQTIRAIAAAHPSRVVHIGCDPATFARDARTWADNGYRIGSLEVVDAFPGTHHLETIAVLVPSK</sequence>
<dbReference type="EMBL" id="PNHF01000027">
    <property type="protein sequence ID" value="PMC61482.1"/>
    <property type="molecule type" value="Genomic_DNA"/>
</dbReference>
<dbReference type="Gene3D" id="2.40.50.1070">
    <property type="match status" value="1"/>
</dbReference>
<dbReference type="SUPFAM" id="SSF50249">
    <property type="entry name" value="Nucleic acid-binding proteins"/>
    <property type="match status" value="1"/>
</dbReference>
<feature type="binding site" evidence="4">
    <location>
        <position position="265"/>
    </location>
    <ligand>
        <name>S-adenosyl-L-methionine</name>
        <dbReference type="ChEBI" id="CHEBI:59789"/>
    </ligand>
</feature>
<dbReference type="SUPFAM" id="SSF53335">
    <property type="entry name" value="S-adenosyl-L-methionine-dependent methyltransferases"/>
    <property type="match status" value="1"/>
</dbReference>
<feature type="active site" evidence="5">
    <location>
        <position position="358"/>
    </location>
</feature>
<keyword evidence="1 4" id="KW-0489">Methyltransferase</keyword>
<comment type="caution">
    <text evidence="7">The sequence shown here is derived from an EMBL/GenBank/DDBJ whole genome shotgun (WGS) entry which is preliminary data.</text>
</comment>
<dbReference type="RefSeq" id="WP_102214153.1">
    <property type="nucleotide sequence ID" value="NZ_PNHF01000027.1"/>
</dbReference>
<dbReference type="PROSITE" id="PS50926">
    <property type="entry name" value="TRAM"/>
    <property type="match status" value="1"/>
</dbReference>
<feature type="active site" description="Nucleophile" evidence="4">
    <location>
        <position position="358"/>
    </location>
</feature>
<evidence type="ECO:0000256" key="5">
    <source>
        <dbReference type="PROSITE-ProRule" id="PRU10015"/>
    </source>
</evidence>
<evidence type="ECO:0000256" key="3">
    <source>
        <dbReference type="ARBA" id="ARBA00022691"/>
    </source>
</evidence>
<evidence type="ECO:0000256" key="1">
    <source>
        <dbReference type="ARBA" id="ARBA00022603"/>
    </source>
</evidence>
<dbReference type="PROSITE" id="PS51687">
    <property type="entry name" value="SAM_MT_RNA_M5U"/>
    <property type="match status" value="1"/>
</dbReference>
<dbReference type="PROSITE" id="PS01230">
    <property type="entry name" value="TRMA_1"/>
    <property type="match status" value="1"/>
</dbReference>
<dbReference type="InterPro" id="IPR029063">
    <property type="entry name" value="SAM-dependent_MTases_sf"/>
</dbReference>
<evidence type="ECO:0000313" key="7">
    <source>
        <dbReference type="EMBL" id="PMC61482.1"/>
    </source>
</evidence>
<dbReference type="Gene3D" id="2.40.50.140">
    <property type="entry name" value="Nucleic acid-binding proteins"/>
    <property type="match status" value="1"/>
</dbReference>
<organism evidence="7 8">
    <name type="scientific">Corynebacterium xerosis</name>
    <dbReference type="NCBI Taxonomy" id="1725"/>
    <lineage>
        <taxon>Bacteria</taxon>
        <taxon>Bacillati</taxon>
        <taxon>Actinomycetota</taxon>
        <taxon>Actinomycetes</taxon>
        <taxon>Mycobacteriales</taxon>
        <taxon>Corynebacteriaceae</taxon>
        <taxon>Corynebacterium</taxon>
    </lineage>
</organism>
<dbReference type="InterPro" id="IPR002792">
    <property type="entry name" value="TRAM_dom"/>
</dbReference>
<feature type="domain" description="TRAM" evidence="6">
    <location>
        <begin position="4"/>
        <end position="62"/>
    </location>
</feature>
<keyword evidence="3 4" id="KW-0949">S-adenosyl-L-methionine</keyword>
<feature type="binding site" evidence="4">
    <location>
        <position position="331"/>
    </location>
    <ligand>
        <name>S-adenosyl-L-methionine</name>
        <dbReference type="ChEBI" id="CHEBI:59789"/>
    </ligand>
</feature>
<protein>
    <submittedName>
        <fullName evidence="7">Class I SAM-dependent RNA methyltransferase</fullName>
    </submittedName>
</protein>
<dbReference type="Pfam" id="PF01938">
    <property type="entry name" value="TRAM"/>
    <property type="match status" value="1"/>
</dbReference>
<feature type="binding site" evidence="4">
    <location>
        <position position="236"/>
    </location>
    <ligand>
        <name>S-adenosyl-L-methionine</name>
        <dbReference type="ChEBI" id="CHEBI:59789"/>
    </ligand>
</feature>
<dbReference type="InterPro" id="IPR030390">
    <property type="entry name" value="MeTrfase_TrmA_AS"/>
</dbReference>
<comment type="similarity">
    <text evidence="4">Belongs to the class I-like SAM-binding methyltransferase superfamily. RNA M5U methyltransferase family.</text>
</comment>
<evidence type="ECO:0000259" key="6">
    <source>
        <dbReference type="PROSITE" id="PS50926"/>
    </source>
</evidence>
<evidence type="ECO:0000256" key="2">
    <source>
        <dbReference type="ARBA" id="ARBA00022679"/>
    </source>
</evidence>
<dbReference type="Pfam" id="PF05958">
    <property type="entry name" value="tRNA_U5-meth_tr"/>
    <property type="match status" value="1"/>
</dbReference>
<dbReference type="PANTHER" id="PTHR11061">
    <property type="entry name" value="RNA M5U METHYLTRANSFERASE"/>
    <property type="match status" value="1"/>
</dbReference>
<evidence type="ECO:0000313" key="8">
    <source>
        <dbReference type="Proteomes" id="UP000235363"/>
    </source>
</evidence>